<dbReference type="AlphaFoldDB" id="A0A816N3Z8"/>
<dbReference type="SUPFAM" id="SSF52266">
    <property type="entry name" value="SGNH hydrolase"/>
    <property type="match status" value="1"/>
</dbReference>
<evidence type="ECO:0000313" key="2">
    <source>
        <dbReference type="Proteomes" id="UP000663887"/>
    </source>
</evidence>
<protein>
    <submittedName>
        <fullName evidence="1">Uncharacterized protein</fullName>
    </submittedName>
</protein>
<proteinExistence type="predicted"/>
<accession>A0A816N3Z8</accession>
<sequence length="282" mass="33151">MVDRSKWGTVGNPARHAAIFGDTIHWLHIDRNNSTLNIERRYLECSQYKYYVSYIFTSRVWNPQVNNLVPSIEKHDFIIFESFIWDVTRYNDSAGDIYLQQFDLCLSKLRQLKKHIIWVLLPPPVSTKAQYTNELLKKLSPLIIEKIHKHSITLLNLYECFKNDMNIRNKDGVHFTPYGHCLITVKLADCLQDVQKQQLVFTTDDHHSSSNNSLVPEKNTSDLNEAFYPTFKPNHNKRNSFNTRKLFSRNDYARKKRIFDTVEAENFGLAFGIAWKTFRSVQ</sequence>
<evidence type="ECO:0000313" key="1">
    <source>
        <dbReference type="EMBL" id="CAF2025814.1"/>
    </source>
</evidence>
<reference evidence="1" key="1">
    <citation type="submission" date="2021-02" db="EMBL/GenBank/DDBJ databases">
        <authorList>
            <person name="Nowell W R."/>
        </authorList>
    </citation>
    <scope>NUCLEOTIDE SEQUENCE</scope>
</reference>
<dbReference type="InterPro" id="IPR036514">
    <property type="entry name" value="SGNH_hydro_sf"/>
</dbReference>
<name>A0A816N3Z8_9BILA</name>
<dbReference type="Gene3D" id="3.40.50.1110">
    <property type="entry name" value="SGNH hydrolase"/>
    <property type="match status" value="1"/>
</dbReference>
<dbReference type="EMBL" id="CAJNRG010001021">
    <property type="protein sequence ID" value="CAF2025814.1"/>
    <property type="molecule type" value="Genomic_DNA"/>
</dbReference>
<comment type="caution">
    <text evidence="1">The sequence shown here is derived from an EMBL/GenBank/DDBJ whole genome shotgun (WGS) entry which is preliminary data.</text>
</comment>
<dbReference type="Proteomes" id="UP000663887">
    <property type="component" value="Unassembled WGS sequence"/>
</dbReference>
<organism evidence="1 2">
    <name type="scientific">Rotaria magnacalcarata</name>
    <dbReference type="NCBI Taxonomy" id="392030"/>
    <lineage>
        <taxon>Eukaryota</taxon>
        <taxon>Metazoa</taxon>
        <taxon>Spiralia</taxon>
        <taxon>Gnathifera</taxon>
        <taxon>Rotifera</taxon>
        <taxon>Eurotatoria</taxon>
        <taxon>Bdelloidea</taxon>
        <taxon>Philodinida</taxon>
        <taxon>Philodinidae</taxon>
        <taxon>Rotaria</taxon>
    </lineage>
</organism>
<gene>
    <name evidence="1" type="ORF">XDN619_LOCUS4544</name>
</gene>